<dbReference type="RefSeq" id="WP_267161856.1">
    <property type="nucleotide sequence ID" value="NZ_CP112972.1"/>
</dbReference>
<dbReference type="GeneID" id="76631217"/>
<name>A0ABD5W7B4_9EURY</name>
<evidence type="ECO:0000313" key="1">
    <source>
        <dbReference type="EMBL" id="MFC7059123.1"/>
    </source>
</evidence>
<sequence>MPQPSNSSTHISSRRAFVRATIGGVVVATAGCMGGDDTSAGGPVDAVESYFAALEDGDHERANEYAHEDGDYAISEDPSGQFEAALDAEKITLSDPTEVDLETAVENKHGDSGGDTEVVQTTIEQEQEALETLQQEHDFKGYAYVRHEAEADGLSFNPTTLLFETEEKWQLWSLPTIPPLQVS</sequence>
<protein>
    <submittedName>
        <fullName evidence="1">Uncharacterized protein</fullName>
    </submittedName>
</protein>
<reference evidence="1 2" key="1">
    <citation type="journal article" date="2019" name="Int. J. Syst. Evol. Microbiol.">
        <title>The Global Catalogue of Microorganisms (GCM) 10K type strain sequencing project: providing services to taxonomists for standard genome sequencing and annotation.</title>
        <authorList>
            <consortium name="The Broad Institute Genomics Platform"/>
            <consortium name="The Broad Institute Genome Sequencing Center for Infectious Disease"/>
            <person name="Wu L."/>
            <person name="Ma J."/>
        </authorList>
    </citation>
    <scope>NUCLEOTIDE SEQUENCE [LARGE SCALE GENOMIC DNA]</scope>
    <source>
        <strain evidence="1 2">JCM 30072</strain>
    </source>
</reference>
<comment type="caution">
    <text evidence="1">The sequence shown here is derived from an EMBL/GenBank/DDBJ whole genome shotgun (WGS) entry which is preliminary data.</text>
</comment>
<gene>
    <name evidence="1" type="ORF">ACFQQG_14225</name>
</gene>
<organism evidence="1 2">
    <name type="scientific">Halovenus salina</name>
    <dbReference type="NCBI Taxonomy" id="1510225"/>
    <lineage>
        <taxon>Archaea</taxon>
        <taxon>Methanobacteriati</taxon>
        <taxon>Methanobacteriota</taxon>
        <taxon>Stenosarchaea group</taxon>
        <taxon>Halobacteria</taxon>
        <taxon>Halobacteriales</taxon>
        <taxon>Haloarculaceae</taxon>
        <taxon>Halovenus</taxon>
    </lineage>
</organism>
<evidence type="ECO:0000313" key="2">
    <source>
        <dbReference type="Proteomes" id="UP001596445"/>
    </source>
</evidence>
<dbReference type="EMBL" id="JBHSZI010000001">
    <property type="protein sequence ID" value="MFC7059123.1"/>
    <property type="molecule type" value="Genomic_DNA"/>
</dbReference>
<accession>A0ABD5W7B4</accession>
<proteinExistence type="predicted"/>
<dbReference type="AlphaFoldDB" id="A0ABD5W7B4"/>
<keyword evidence="2" id="KW-1185">Reference proteome</keyword>
<dbReference type="Proteomes" id="UP001596445">
    <property type="component" value="Unassembled WGS sequence"/>
</dbReference>